<dbReference type="NCBIfam" id="TIGR02887">
    <property type="entry name" value="spore_ger_x_C"/>
    <property type="match status" value="1"/>
</dbReference>
<keyword evidence="4" id="KW-0732">Signal</keyword>
<dbReference type="GO" id="GO:0016020">
    <property type="term" value="C:membrane"/>
    <property type="evidence" value="ECO:0007669"/>
    <property type="project" value="UniProtKB-SubCell"/>
</dbReference>
<dbReference type="AlphaFoldDB" id="A0A4Y8LC17"/>
<dbReference type="EMBL" id="SORX01000008">
    <property type="protein sequence ID" value="TFD99797.1"/>
    <property type="molecule type" value="Genomic_DNA"/>
</dbReference>
<dbReference type="InterPro" id="IPR008844">
    <property type="entry name" value="Spore_GerAC-like"/>
</dbReference>
<evidence type="ECO:0000313" key="11">
    <source>
        <dbReference type="Proteomes" id="UP000297776"/>
    </source>
</evidence>
<dbReference type="GO" id="GO:0009847">
    <property type="term" value="P:spore germination"/>
    <property type="evidence" value="ECO:0007669"/>
    <property type="project" value="InterPro"/>
</dbReference>
<comment type="subcellular location">
    <subcellularLocation>
        <location evidence="1">Membrane</location>
        <topology evidence="1">Lipid-anchor</topology>
    </subcellularLocation>
</comment>
<keyword evidence="5" id="KW-0472">Membrane</keyword>
<evidence type="ECO:0000259" key="8">
    <source>
        <dbReference type="Pfam" id="PF05504"/>
    </source>
</evidence>
<keyword evidence="11" id="KW-1185">Reference proteome</keyword>
<organism evidence="10 11">
    <name type="scientific">Jeotgalibacillus salarius</name>
    <dbReference type="NCBI Taxonomy" id="546023"/>
    <lineage>
        <taxon>Bacteria</taxon>
        <taxon>Bacillati</taxon>
        <taxon>Bacillota</taxon>
        <taxon>Bacilli</taxon>
        <taxon>Bacillales</taxon>
        <taxon>Caryophanaceae</taxon>
        <taxon>Jeotgalibacillus</taxon>
    </lineage>
</organism>
<reference evidence="10 11" key="1">
    <citation type="submission" date="2019-03" db="EMBL/GenBank/DDBJ databases">
        <authorList>
            <person name="Yang Y."/>
        </authorList>
    </citation>
    <scope>NUCLEOTIDE SEQUENCE [LARGE SCALE GENOMIC DNA]</scope>
    <source>
        <strain evidence="10 11">ASL-1</strain>
    </source>
</reference>
<dbReference type="Pfam" id="PF05504">
    <property type="entry name" value="Spore_GerAC"/>
    <property type="match status" value="1"/>
</dbReference>
<proteinExistence type="inferred from homology"/>
<feature type="domain" description="Spore germination GerAC-like C-terminal" evidence="8">
    <location>
        <begin position="196"/>
        <end position="361"/>
    </location>
</feature>
<dbReference type="InterPro" id="IPR046953">
    <property type="entry name" value="Spore_GerAC-like_C"/>
</dbReference>
<evidence type="ECO:0000256" key="1">
    <source>
        <dbReference type="ARBA" id="ARBA00004635"/>
    </source>
</evidence>
<evidence type="ECO:0000259" key="9">
    <source>
        <dbReference type="Pfam" id="PF25198"/>
    </source>
</evidence>
<dbReference type="RefSeq" id="WP_134382312.1">
    <property type="nucleotide sequence ID" value="NZ_SORX01000008.1"/>
</dbReference>
<gene>
    <name evidence="10" type="ORF">E2626_13530</name>
</gene>
<dbReference type="InterPro" id="IPR057336">
    <property type="entry name" value="GerAC_N"/>
</dbReference>
<keyword evidence="3" id="KW-0309">Germination</keyword>
<accession>A0A4Y8LC17</accession>
<dbReference type="InterPro" id="IPR038501">
    <property type="entry name" value="Spore_GerAC_C_sf"/>
</dbReference>
<evidence type="ECO:0000256" key="4">
    <source>
        <dbReference type="ARBA" id="ARBA00022729"/>
    </source>
</evidence>
<dbReference type="Pfam" id="PF25198">
    <property type="entry name" value="Spore_GerAC_N"/>
    <property type="match status" value="1"/>
</dbReference>
<evidence type="ECO:0000313" key="10">
    <source>
        <dbReference type="EMBL" id="TFD99797.1"/>
    </source>
</evidence>
<sequence>MKKTLFFLHFFLYLFLSGCWDQNLLKDVQLVYTVGYDQTEDGRVQSTGLAPPIEESGKVNEITATGYSMNDSMFEMDLYIAEYADFSKLQAVLIGKSLAADSIYSFLDELYRNPRNNLHARIALTDLPANDLLLKPIDTQRNKSEYFKGLLESSELTSVISYMSLQDACTIIFNPGKDLFMPYITYDEKVKRAKVSGIALFHQNKYTEAYLNIEESVIFNLLNNTTKDLVRITRRVHDDRKLEVENWVTIEVKNSKSDLKVNRQLTQLKADLKFEIVILEYGQNKITKEKEEELKKILTDVLTEDVRQVLKKLQSSKSDALGIGNQVAAFHEELWDEGTWSDTYQQLDTQVTVELEMLGTGIID</sequence>
<comment type="similarity">
    <text evidence="2">Belongs to the GerABKC lipoprotein family.</text>
</comment>
<evidence type="ECO:0000256" key="3">
    <source>
        <dbReference type="ARBA" id="ARBA00022544"/>
    </source>
</evidence>
<dbReference type="PANTHER" id="PTHR35789:SF1">
    <property type="entry name" value="SPORE GERMINATION PROTEIN B3"/>
    <property type="match status" value="1"/>
</dbReference>
<evidence type="ECO:0000256" key="6">
    <source>
        <dbReference type="ARBA" id="ARBA00023139"/>
    </source>
</evidence>
<comment type="caution">
    <text evidence="10">The sequence shown here is derived from an EMBL/GenBank/DDBJ whole genome shotgun (WGS) entry which is preliminary data.</text>
</comment>
<evidence type="ECO:0000256" key="7">
    <source>
        <dbReference type="ARBA" id="ARBA00023288"/>
    </source>
</evidence>
<evidence type="ECO:0000256" key="5">
    <source>
        <dbReference type="ARBA" id="ARBA00023136"/>
    </source>
</evidence>
<dbReference type="PROSITE" id="PS51257">
    <property type="entry name" value="PROKAR_LIPOPROTEIN"/>
    <property type="match status" value="1"/>
</dbReference>
<keyword evidence="6" id="KW-0564">Palmitate</keyword>
<keyword evidence="7" id="KW-0449">Lipoprotein</keyword>
<protein>
    <submittedName>
        <fullName evidence="10">Ger(X)C family spore germination protein</fullName>
    </submittedName>
</protein>
<dbReference type="Proteomes" id="UP000297776">
    <property type="component" value="Unassembled WGS sequence"/>
</dbReference>
<dbReference type="Gene3D" id="3.30.300.210">
    <property type="entry name" value="Nutrient germinant receptor protein C, domain 3"/>
    <property type="match status" value="1"/>
</dbReference>
<dbReference type="PANTHER" id="PTHR35789">
    <property type="entry name" value="SPORE GERMINATION PROTEIN B3"/>
    <property type="match status" value="1"/>
</dbReference>
<feature type="domain" description="Spore germination protein N-terminal" evidence="9">
    <location>
        <begin position="21"/>
        <end position="185"/>
    </location>
</feature>
<dbReference type="OrthoDB" id="2370124at2"/>
<name>A0A4Y8LC17_9BACL</name>
<evidence type="ECO:0000256" key="2">
    <source>
        <dbReference type="ARBA" id="ARBA00007886"/>
    </source>
</evidence>